<dbReference type="EMBL" id="SGBC01000001">
    <property type="protein sequence ID" value="RZD16802.1"/>
    <property type="molecule type" value="Genomic_DNA"/>
</dbReference>
<accession>A0A519BHS4</accession>
<sequence length="364" mass="41131">MEEKYYEISSDNIEKFVNNLVVQNNEVIAPKDKDGDTFYDKITDFKDADLNILLPKLSFKEYLLPKTETLFEYSISGSNINIIDPLENAGADGGINNGSGGTGNSGKKIGKRIIFGSRPCDAGAGPIMEKVFNWDYKDEFFNEKFKNLYIISIACVQPDNYCFCTEAQLSPESSYGSDILLKKGGSGYYAKVMTEKGLELINSTSENAGLFKEISKEAFPADKDWKAAFDIKKTQGFLDKNFTSSYFQEKFLSCIGCGICTYTCPTCHCFDIQDEGTNEKGKRIRNWDSCQFGIFTLHTSGHNPRVTQGDRYRQRLMHKFKIYNEKFNKYLCVGCGRCSRNCPEDIDLREITSELSLMENSAED</sequence>
<dbReference type="PANTHER" id="PTHR40447">
    <property type="entry name" value="ANAEROBIC SULFITE REDUCTASE SUBUNIT A"/>
    <property type="match status" value="1"/>
</dbReference>
<dbReference type="Proteomes" id="UP000316562">
    <property type="component" value="Unassembled WGS sequence"/>
</dbReference>
<organism evidence="5 6">
    <name type="scientific">Acididesulfobacter guangdongensis</name>
    <dbReference type="NCBI Taxonomy" id="2597225"/>
    <lineage>
        <taxon>Bacteria</taxon>
        <taxon>Deltaproteobacteria</taxon>
        <taxon>Candidatus Acidulodesulfobacterales</taxon>
        <taxon>Candidatus Acididesulfobacter</taxon>
    </lineage>
</organism>
<dbReference type="Pfam" id="PF17179">
    <property type="entry name" value="Fer4_22"/>
    <property type="match status" value="1"/>
</dbReference>
<evidence type="ECO:0000256" key="3">
    <source>
        <dbReference type="ARBA" id="ARBA00023014"/>
    </source>
</evidence>
<comment type="caution">
    <text evidence="5">The sequence shown here is derived from an EMBL/GenBank/DDBJ whole genome shotgun (WGS) entry which is preliminary data.</text>
</comment>
<dbReference type="PROSITE" id="PS51379">
    <property type="entry name" value="4FE4S_FER_2"/>
    <property type="match status" value="2"/>
</dbReference>
<keyword evidence="1" id="KW-0479">Metal-binding</keyword>
<keyword evidence="3" id="KW-0411">Iron-sulfur</keyword>
<dbReference type="PANTHER" id="PTHR40447:SF1">
    <property type="entry name" value="ANAEROBIC SULFITE REDUCTASE SUBUNIT A"/>
    <property type="match status" value="1"/>
</dbReference>
<dbReference type="InterPro" id="IPR017900">
    <property type="entry name" value="4Fe4S_Fe_S_CS"/>
</dbReference>
<feature type="domain" description="4Fe-4S ferredoxin-type" evidence="4">
    <location>
        <begin position="243"/>
        <end position="275"/>
    </location>
</feature>
<dbReference type="InterPro" id="IPR009051">
    <property type="entry name" value="Helical_ferredxn"/>
</dbReference>
<name>A0A519BHS4_ACIG2</name>
<dbReference type="GO" id="GO:0046872">
    <property type="term" value="F:metal ion binding"/>
    <property type="evidence" value="ECO:0007669"/>
    <property type="project" value="UniProtKB-KW"/>
</dbReference>
<protein>
    <submittedName>
        <fullName evidence="5">4Fe-4S ferredoxin</fullName>
    </submittedName>
</protein>
<feature type="domain" description="4Fe-4S ferredoxin-type" evidence="4">
    <location>
        <begin position="323"/>
        <end position="351"/>
    </location>
</feature>
<dbReference type="AlphaFoldDB" id="A0A519BHS4"/>
<evidence type="ECO:0000313" key="6">
    <source>
        <dbReference type="Proteomes" id="UP000316562"/>
    </source>
</evidence>
<dbReference type="Gene3D" id="1.10.1060.10">
    <property type="entry name" value="Alpha-helical ferredoxin"/>
    <property type="match status" value="1"/>
</dbReference>
<evidence type="ECO:0000259" key="4">
    <source>
        <dbReference type="PROSITE" id="PS51379"/>
    </source>
</evidence>
<reference evidence="5 6" key="1">
    <citation type="journal article" date="2019" name="ISME J.">
        <title>Insights into ecological role of a new deltaproteobacterial order Candidatus Acidulodesulfobacterales by metagenomics and metatranscriptomics.</title>
        <authorList>
            <person name="Tan S."/>
            <person name="Liu J."/>
            <person name="Fang Y."/>
            <person name="Hedlund B.P."/>
            <person name="Lian Z.H."/>
            <person name="Huang L.Y."/>
            <person name="Li J.T."/>
            <person name="Huang L.N."/>
            <person name="Li W.J."/>
            <person name="Jiang H.C."/>
            <person name="Dong H.L."/>
            <person name="Shu W.S."/>
        </authorList>
    </citation>
    <scope>NUCLEOTIDE SEQUENCE [LARGE SCALE GENOMIC DNA]</scope>
    <source>
        <strain evidence="5">AP2</strain>
    </source>
</reference>
<dbReference type="PROSITE" id="PS00198">
    <property type="entry name" value="4FE4S_FER_1"/>
    <property type="match status" value="1"/>
</dbReference>
<evidence type="ECO:0000256" key="1">
    <source>
        <dbReference type="ARBA" id="ARBA00022723"/>
    </source>
</evidence>
<dbReference type="InterPro" id="IPR017896">
    <property type="entry name" value="4Fe4S_Fe-S-bd"/>
</dbReference>
<dbReference type="GO" id="GO:0051536">
    <property type="term" value="F:iron-sulfur cluster binding"/>
    <property type="evidence" value="ECO:0007669"/>
    <property type="project" value="UniProtKB-KW"/>
</dbReference>
<keyword evidence="2" id="KW-0408">Iron</keyword>
<evidence type="ECO:0000313" key="5">
    <source>
        <dbReference type="EMBL" id="RZD16802.1"/>
    </source>
</evidence>
<dbReference type="SUPFAM" id="SSF54862">
    <property type="entry name" value="4Fe-4S ferredoxins"/>
    <property type="match status" value="1"/>
</dbReference>
<evidence type="ECO:0000256" key="2">
    <source>
        <dbReference type="ARBA" id="ARBA00023004"/>
    </source>
</evidence>
<proteinExistence type="predicted"/>
<gene>
    <name evidence="5" type="ORF">EVJ46_00760</name>
</gene>